<dbReference type="Proteomes" id="UP000886523">
    <property type="component" value="Unassembled WGS sequence"/>
</dbReference>
<name>A0A9P6ALW9_9AGAM</name>
<evidence type="ECO:0000313" key="1">
    <source>
        <dbReference type="EMBL" id="KAF9508203.1"/>
    </source>
</evidence>
<proteinExistence type="predicted"/>
<protein>
    <submittedName>
        <fullName evidence="1">Uncharacterized protein</fullName>
    </submittedName>
</protein>
<dbReference type="AlphaFoldDB" id="A0A9P6ALW9"/>
<dbReference type="EMBL" id="MU129063">
    <property type="protein sequence ID" value="KAF9508203.1"/>
    <property type="molecule type" value="Genomic_DNA"/>
</dbReference>
<reference evidence="1" key="1">
    <citation type="journal article" date="2020" name="Nat. Commun.">
        <title>Large-scale genome sequencing of mycorrhizal fungi provides insights into the early evolution of symbiotic traits.</title>
        <authorList>
            <person name="Miyauchi S."/>
            <person name="Kiss E."/>
            <person name="Kuo A."/>
            <person name="Drula E."/>
            <person name="Kohler A."/>
            <person name="Sanchez-Garcia M."/>
            <person name="Morin E."/>
            <person name="Andreopoulos B."/>
            <person name="Barry K.W."/>
            <person name="Bonito G."/>
            <person name="Buee M."/>
            <person name="Carver A."/>
            <person name="Chen C."/>
            <person name="Cichocki N."/>
            <person name="Clum A."/>
            <person name="Culley D."/>
            <person name="Crous P.W."/>
            <person name="Fauchery L."/>
            <person name="Girlanda M."/>
            <person name="Hayes R.D."/>
            <person name="Keri Z."/>
            <person name="LaButti K."/>
            <person name="Lipzen A."/>
            <person name="Lombard V."/>
            <person name="Magnuson J."/>
            <person name="Maillard F."/>
            <person name="Murat C."/>
            <person name="Nolan M."/>
            <person name="Ohm R.A."/>
            <person name="Pangilinan J."/>
            <person name="Pereira M.F."/>
            <person name="Perotto S."/>
            <person name="Peter M."/>
            <person name="Pfister S."/>
            <person name="Riley R."/>
            <person name="Sitrit Y."/>
            <person name="Stielow J.B."/>
            <person name="Szollosi G."/>
            <person name="Zifcakova L."/>
            <person name="Stursova M."/>
            <person name="Spatafora J.W."/>
            <person name="Tedersoo L."/>
            <person name="Vaario L.M."/>
            <person name="Yamada A."/>
            <person name="Yan M."/>
            <person name="Wang P."/>
            <person name="Xu J."/>
            <person name="Bruns T."/>
            <person name="Baldrian P."/>
            <person name="Vilgalys R."/>
            <person name="Dunand C."/>
            <person name="Henrissat B."/>
            <person name="Grigoriev I.V."/>
            <person name="Hibbett D."/>
            <person name="Nagy L.G."/>
            <person name="Martin F.M."/>
        </authorList>
    </citation>
    <scope>NUCLEOTIDE SEQUENCE</scope>
    <source>
        <strain evidence="1">UP504</strain>
    </source>
</reference>
<organism evidence="1 2">
    <name type="scientific">Hydnum rufescens UP504</name>
    <dbReference type="NCBI Taxonomy" id="1448309"/>
    <lineage>
        <taxon>Eukaryota</taxon>
        <taxon>Fungi</taxon>
        <taxon>Dikarya</taxon>
        <taxon>Basidiomycota</taxon>
        <taxon>Agaricomycotina</taxon>
        <taxon>Agaricomycetes</taxon>
        <taxon>Cantharellales</taxon>
        <taxon>Hydnaceae</taxon>
        <taxon>Hydnum</taxon>
    </lineage>
</organism>
<evidence type="ECO:0000313" key="2">
    <source>
        <dbReference type="Proteomes" id="UP000886523"/>
    </source>
</evidence>
<keyword evidence="2" id="KW-1185">Reference proteome</keyword>
<gene>
    <name evidence="1" type="ORF">BS47DRAFT_1397977</name>
</gene>
<sequence length="390" mass="43316">MKEERGIERGKEGTVFRRYDRKVDEQAIIPAVKILRPHTACSLDLPSCVLHRVNPPERLCVTSAVHRFDFHPPVVAGVFVPSSSDHVKSSSFYSIHLGVLFSLGPRLAIVLDVMPVQCFPKARALPSPRVNAGALDLQIGAAVDPIALFGSECARARTSWLELAFGSLFALFVLPSSPCPPNTDIDCMETRDESEAFPPPYTHSHLHWRLLIVYFSVTWVRMPPGSSLGSICTGFIEALNPLQYTKPGHDRLPPGLILEVPDEKMASIVFQRSSTGTIPFHVFMCSVQPVAPKSMDGMCKIPFDVVFLPVICAISYSILEKPIKSRDLCSVPRSTRESYKASPLDMFSFGISMQMYVVGDFLRSLYDVAKKRSKDISANYECYFQVNGSR</sequence>
<comment type="caution">
    <text evidence="1">The sequence shown here is derived from an EMBL/GenBank/DDBJ whole genome shotgun (WGS) entry which is preliminary data.</text>
</comment>
<accession>A0A9P6ALW9</accession>